<feature type="domain" description="HTH arsR-type" evidence="1">
    <location>
        <begin position="37"/>
        <end position="120"/>
    </location>
</feature>
<dbReference type="InterPro" id="IPR001845">
    <property type="entry name" value="HTH_ArsR_DNA-bd_dom"/>
</dbReference>
<protein>
    <submittedName>
        <fullName evidence="2">ArsR family transcriptional regulator</fullName>
    </submittedName>
</protein>
<dbReference type="Gene3D" id="1.10.10.10">
    <property type="entry name" value="Winged helix-like DNA-binding domain superfamily/Winged helix DNA-binding domain"/>
    <property type="match status" value="1"/>
</dbReference>
<evidence type="ECO:0000259" key="1">
    <source>
        <dbReference type="SMART" id="SM00418"/>
    </source>
</evidence>
<dbReference type="InterPro" id="IPR011991">
    <property type="entry name" value="ArsR-like_HTH"/>
</dbReference>
<dbReference type="SMART" id="SM00418">
    <property type="entry name" value="HTH_ARSR"/>
    <property type="match status" value="1"/>
</dbReference>
<dbReference type="SUPFAM" id="SSF46785">
    <property type="entry name" value="Winged helix' DNA-binding domain"/>
    <property type="match status" value="1"/>
</dbReference>
<dbReference type="InterPro" id="IPR036390">
    <property type="entry name" value="WH_DNA-bd_sf"/>
</dbReference>
<organism evidence="2">
    <name type="scientific">Thermofilum pendens</name>
    <dbReference type="NCBI Taxonomy" id="2269"/>
    <lineage>
        <taxon>Archaea</taxon>
        <taxon>Thermoproteota</taxon>
        <taxon>Thermoprotei</taxon>
        <taxon>Thermofilales</taxon>
        <taxon>Thermofilaceae</taxon>
        <taxon>Thermofilum</taxon>
    </lineage>
</organism>
<dbReference type="CDD" id="cd00090">
    <property type="entry name" value="HTH_ARSR"/>
    <property type="match status" value="1"/>
</dbReference>
<sequence>MTGIWSFLDSTLWSRRVQAQFFLPPRREKFVELSTDKIFRALASPIRLGALRALCSGNKRLSELAHMLGVSPEQLMYHLKQLKKVQLVNQVDEFYVITELGRRVYSLVAELETSLKLAEREPLVLDGKGTPVPLRLYLQALASWVYGTSARPRKAGSLESLIDEVSSSGGDIIPETLTLLSLSRLVREGKVDTSRVEKLLSRRLGLREKPSKALELLSETRLYDFALLKLVSTYINPDGGVSLVYVPAHRVVYLRTLLRDKALPSEIMVEIPDYRQGASETLGVLAAISRFLRASAVLRAETLDSVIPVLEKSFGEAALTYPLLIVQARSSSEFTTTALRSLTQMISRGVPVLFSFQELVPSAEMLAVETGESTVLHLGACTILMPELVAKSRILGKDARDILRGLAPGIIDLLTLLKRKASLWGSLARAILGEARLSAQVSLAGVEAAYMMMNEAEKLDRHLYAYRLVEWMRELLGELEACMEKELKGDIHVLHTFFSPRETIAPEKGAGRWTVSNISPFTLAGRSFEEVVTLESRLHMLVSPATSILEVRLRELSAVQLEHALRSLERLGVRLFTITKTGLTYCEDCGNVFGGELPRCTRCQSVKLNPLVRADLLYTPSTELLPGYVEEAEARGSAERYFVHEGGL</sequence>
<gene>
    <name evidence="2" type="ORF">ENM88_09085</name>
</gene>
<comment type="caution">
    <text evidence="2">The sequence shown here is derived from an EMBL/GenBank/DDBJ whole genome shotgun (WGS) entry which is preliminary data.</text>
</comment>
<dbReference type="InterPro" id="IPR036388">
    <property type="entry name" value="WH-like_DNA-bd_sf"/>
</dbReference>
<dbReference type="AlphaFoldDB" id="A0A7J3X9L9"/>
<dbReference type="GO" id="GO:0003700">
    <property type="term" value="F:DNA-binding transcription factor activity"/>
    <property type="evidence" value="ECO:0007669"/>
    <property type="project" value="InterPro"/>
</dbReference>
<accession>A0A7J3X9L9</accession>
<name>A0A7J3X9L9_THEPE</name>
<dbReference type="Pfam" id="PF01022">
    <property type="entry name" value="HTH_5"/>
    <property type="match status" value="1"/>
</dbReference>
<evidence type="ECO:0000313" key="2">
    <source>
        <dbReference type="EMBL" id="HHP05876.1"/>
    </source>
</evidence>
<dbReference type="EMBL" id="DRZM01000244">
    <property type="protein sequence ID" value="HHP05876.1"/>
    <property type="molecule type" value="Genomic_DNA"/>
</dbReference>
<reference evidence="2" key="1">
    <citation type="journal article" date="2020" name="mSystems">
        <title>Genome- and Community-Level Interaction Insights into Carbon Utilization and Element Cycling Functions of Hydrothermarchaeota in Hydrothermal Sediment.</title>
        <authorList>
            <person name="Zhou Z."/>
            <person name="Liu Y."/>
            <person name="Xu W."/>
            <person name="Pan J."/>
            <person name="Luo Z.H."/>
            <person name="Li M."/>
        </authorList>
    </citation>
    <scope>NUCLEOTIDE SEQUENCE [LARGE SCALE GENOMIC DNA]</scope>
    <source>
        <strain evidence="2">SpSt-1125</strain>
    </source>
</reference>
<proteinExistence type="predicted"/>